<sequence>MAVTTVPLAPAWSTESLYRDHHDWIASWLRKKLGNAADAVDLAQDVFMRVLARQECLAQSRLREPKSYLATIANGLVIDHWRRRAIEQAYLDELALQPEPVAHSPEARLAIIQTLCELDAMLDTLSPKAKQAFLLAQVDGLGGQEIARQLGVSDRMVRKYLAQAMYQCLQFELQQPAWP</sequence>
<dbReference type="Gene3D" id="1.10.10.10">
    <property type="entry name" value="Winged helix-like DNA-binding domain superfamily/Winged helix DNA-binding domain"/>
    <property type="match status" value="1"/>
</dbReference>
<evidence type="ECO:0000256" key="4">
    <source>
        <dbReference type="ARBA" id="ARBA00023163"/>
    </source>
</evidence>
<dbReference type="InterPro" id="IPR013325">
    <property type="entry name" value="RNA_pol_sigma_r2"/>
</dbReference>
<dbReference type="EMBL" id="WNDQ01000072">
    <property type="protein sequence ID" value="KAF1018861.1"/>
    <property type="molecule type" value="Genomic_DNA"/>
</dbReference>
<reference evidence="8" key="1">
    <citation type="journal article" date="2020" name="MBio">
        <title>Horizontal gene transfer to a defensive symbiont with a reduced genome amongst a multipartite beetle microbiome.</title>
        <authorList>
            <person name="Waterworth S.C."/>
            <person name="Florez L.V."/>
            <person name="Rees E.R."/>
            <person name="Hertweck C."/>
            <person name="Kaltenpoth M."/>
            <person name="Kwan J.C."/>
        </authorList>
    </citation>
    <scope>NUCLEOTIDE SEQUENCE [LARGE SCALE GENOMIC DNA]</scope>
</reference>
<dbReference type="InterPro" id="IPR013249">
    <property type="entry name" value="RNA_pol_sigma70_r4_t2"/>
</dbReference>
<dbReference type="InterPro" id="IPR014284">
    <property type="entry name" value="RNA_pol_sigma-70_dom"/>
</dbReference>
<comment type="similarity">
    <text evidence="1">Belongs to the sigma-70 factor family. ECF subfamily.</text>
</comment>
<organism evidence="7 8">
    <name type="scientific">Paracidovorax wautersii</name>
    <dbReference type="NCBI Taxonomy" id="1177982"/>
    <lineage>
        <taxon>Bacteria</taxon>
        <taxon>Pseudomonadati</taxon>
        <taxon>Pseudomonadota</taxon>
        <taxon>Betaproteobacteria</taxon>
        <taxon>Burkholderiales</taxon>
        <taxon>Comamonadaceae</taxon>
        <taxon>Paracidovorax</taxon>
    </lineage>
</organism>
<protein>
    <submittedName>
        <fullName evidence="7">Putative RNA polymerase sigma factor FecI</fullName>
    </submittedName>
</protein>
<feature type="domain" description="RNA polymerase sigma factor 70 region 4 type 2" evidence="6">
    <location>
        <begin position="117"/>
        <end position="168"/>
    </location>
</feature>
<dbReference type="SUPFAM" id="SSF88946">
    <property type="entry name" value="Sigma2 domain of RNA polymerase sigma factors"/>
    <property type="match status" value="1"/>
</dbReference>
<keyword evidence="2" id="KW-0805">Transcription regulation</keyword>
<dbReference type="SUPFAM" id="SSF88659">
    <property type="entry name" value="Sigma3 and sigma4 domains of RNA polymerase sigma factors"/>
    <property type="match status" value="1"/>
</dbReference>
<keyword evidence="4" id="KW-0804">Transcription</keyword>
<dbReference type="InterPro" id="IPR007627">
    <property type="entry name" value="RNA_pol_sigma70_r2"/>
</dbReference>
<evidence type="ECO:0000256" key="2">
    <source>
        <dbReference type="ARBA" id="ARBA00023015"/>
    </source>
</evidence>
<dbReference type="GO" id="GO:0003677">
    <property type="term" value="F:DNA binding"/>
    <property type="evidence" value="ECO:0007669"/>
    <property type="project" value="InterPro"/>
</dbReference>
<dbReference type="GO" id="GO:0016987">
    <property type="term" value="F:sigma factor activity"/>
    <property type="evidence" value="ECO:0007669"/>
    <property type="project" value="UniProtKB-KW"/>
</dbReference>
<dbReference type="Pfam" id="PF08281">
    <property type="entry name" value="Sigma70_r4_2"/>
    <property type="match status" value="1"/>
</dbReference>
<dbReference type="PANTHER" id="PTHR43133:SF63">
    <property type="entry name" value="RNA POLYMERASE SIGMA FACTOR FECI-RELATED"/>
    <property type="match status" value="1"/>
</dbReference>
<evidence type="ECO:0000256" key="1">
    <source>
        <dbReference type="ARBA" id="ARBA00010641"/>
    </source>
</evidence>
<keyword evidence="3" id="KW-0731">Sigma factor</keyword>
<accession>A0A7V8FL24</accession>
<dbReference type="InterPro" id="IPR013324">
    <property type="entry name" value="RNA_pol_sigma_r3/r4-like"/>
</dbReference>
<dbReference type="AlphaFoldDB" id="A0A7V8FL24"/>
<evidence type="ECO:0000259" key="6">
    <source>
        <dbReference type="Pfam" id="PF08281"/>
    </source>
</evidence>
<evidence type="ECO:0000313" key="7">
    <source>
        <dbReference type="EMBL" id="KAF1018861.1"/>
    </source>
</evidence>
<dbReference type="Gene3D" id="1.10.1740.10">
    <property type="match status" value="1"/>
</dbReference>
<evidence type="ECO:0000313" key="8">
    <source>
        <dbReference type="Proteomes" id="UP000461670"/>
    </source>
</evidence>
<dbReference type="NCBIfam" id="TIGR02937">
    <property type="entry name" value="sigma70-ECF"/>
    <property type="match status" value="1"/>
</dbReference>
<dbReference type="InterPro" id="IPR039425">
    <property type="entry name" value="RNA_pol_sigma-70-like"/>
</dbReference>
<proteinExistence type="inferred from homology"/>
<gene>
    <name evidence="7" type="primary">fecI_5</name>
    <name evidence="7" type="ORF">GAK30_03465</name>
</gene>
<dbReference type="Pfam" id="PF04542">
    <property type="entry name" value="Sigma70_r2"/>
    <property type="match status" value="1"/>
</dbReference>
<dbReference type="InterPro" id="IPR036388">
    <property type="entry name" value="WH-like_DNA-bd_sf"/>
</dbReference>
<dbReference type="Proteomes" id="UP000461670">
    <property type="component" value="Unassembled WGS sequence"/>
</dbReference>
<evidence type="ECO:0000256" key="3">
    <source>
        <dbReference type="ARBA" id="ARBA00023082"/>
    </source>
</evidence>
<dbReference type="PANTHER" id="PTHR43133">
    <property type="entry name" value="RNA POLYMERASE ECF-TYPE SIGMA FACTO"/>
    <property type="match status" value="1"/>
</dbReference>
<feature type="domain" description="RNA polymerase sigma-70 region 2" evidence="5">
    <location>
        <begin position="17"/>
        <end position="85"/>
    </location>
</feature>
<evidence type="ECO:0000259" key="5">
    <source>
        <dbReference type="Pfam" id="PF04542"/>
    </source>
</evidence>
<name>A0A7V8FL24_9BURK</name>
<dbReference type="GO" id="GO:0006352">
    <property type="term" value="P:DNA-templated transcription initiation"/>
    <property type="evidence" value="ECO:0007669"/>
    <property type="project" value="InterPro"/>
</dbReference>
<comment type="caution">
    <text evidence="7">The sequence shown here is derived from an EMBL/GenBank/DDBJ whole genome shotgun (WGS) entry which is preliminary data.</text>
</comment>